<organism evidence="3 4">
    <name type="scientific">Ceratopteris richardii</name>
    <name type="common">Triangle waterfern</name>
    <dbReference type="NCBI Taxonomy" id="49495"/>
    <lineage>
        <taxon>Eukaryota</taxon>
        <taxon>Viridiplantae</taxon>
        <taxon>Streptophyta</taxon>
        <taxon>Embryophyta</taxon>
        <taxon>Tracheophyta</taxon>
        <taxon>Polypodiopsida</taxon>
        <taxon>Polypodiidae</taxon>
        <taxon>Polypodiales</taxon>
        <taxon>Pteridineae</taxon>
        <taxon>Pteridaceae</taxon>
        <taxon>Parkerioideae</taxon>
        <taxon>Ceratopteris</taxon>
    </lineage>
</organism>
<evidence type="ECO:0000313" key="3">
    <source>
        <dbReference type="EMBL" id="KAH7442611.1"/>
    </source>
</evidence>
<keyword evidence="4" id="KW-1185">Reference proteome</keyword>
<feature type="compositionally biased region" description="Low complexity" evidence="1">
    <location>
        <begin position="250"/>
        <end position="270"/>
    </location>
</feature>
<reference evidence="3" key="1">
    <citation type="submission" date="2021-08" db="EMBL/GenBank/DDBJ databases">
        <title>WGS assembly of Ceratopteris richardii.</title>
        <authorList>
            <person name="Marchant D.B."/>
            <person name="Chen G."/>
            <person name="Jenkins J."/>
            <person name="Shu S."/>
            <person name="Leebens-Mack J."/>
            <person name="Grimwood J."/>
            <person name="Schmutz J."/>
            <person name="Soltis P."/>
            <person name="Soltis D."/>
            <person name="Chen Z.-H."/>
        </authorList>
    </citation>
    <scope>NUCLEOTIDE SEQUENCE</scope>
    <source>
        <strain evidence="3">Whitten #5841</strain>
        <tissue evidence="3">Leaf</tissue>
    </source>
</reference>
<evidence type="ECO:0000256" key="1">
    <source>
        <dbReference type="SAM" id="MobiDB-lite"/>
    </source>
</evidence>
<sequence length="356" mass="39282">MANDGSSSGLPREVLAVLPDDPYEQLDVARKITAIAISSRLAMLEKESAELRKALDEKDVIVHSMQERIDQLKQELLSSNFQLSKALEVQEKLTYERDALDAKARKLSQNVMKLETFKRTLMESLKEDDDNSVPTGVSEKLASNRLPSFDSSLSTSSSLSESDILAVRRQNLEHKPAGIGAGSSRSVSLKYSFMQGDEAPPELDGTKSMSSQTYSLTPPRLTPQLTPSESPKQSGTSSPLQYSTSGSPKQQSGSDSWTSFSSSQPTSKRTTAPNSPPKGSFSASHTPRVDGKEFFRKARSRLSYEQFSAFLANIKELNAHRQSKEETLRKADEIFGGDNKDLYQSFEGLLNKHLHP</sequence>
<feature type="domain" description="At4g15545-like C-terminal" evidence="2">
    <location>
        <begin position="287"/>
        <end position="353"/>
    </location>
</feature>
<protein>
    <recommendedName>
        <fullName evidence="2">At4g15545-like C-terminal domain-containing protein</fullName>
    </recommendedName>
</protein>
<feature type="region of interest" description="Disordered" evidence="1">
    <location>
        <begin position="196"/>
        <end position="288"/>
    </location>
</feature>
<name>A0A8T2V293_CERRI</name>
<gene>
    <name evidence="3" type="ORF">KP509_03G096200</name>
</gene>
<proteinExistence type="predicted"/>
<dbReference type="OrthoDB" id="5599468at2759"/>
<dbReference type="Pfam" id="PF25972">
    <property type="entry name" value="At4g15545_C"/>
    <property type="match status" value="1"/>
</dbReference>
<dbReference type="AlphaFoldDB" id="A0A8T2V293"/>
<dbReference type="InterPro" id="IPR058936">
    <property type="entry name" value="At4g15545-like"/>
</dbReference>
<feature type="compositionally biased region" description="Polar residues" evidence="1">
    <location>
        <begin position="228"/>
        <end position="249"/>
    </location>
</feature>
<accession>A0A8T2V293</accession>
<evidence type="ECO:0000313" key="4">
    <source>
        <dbReference type="Proteomes" id="UP000825935"/>
    </source>
</evidence>
<dbReference type="Proteomes" id="UP000825935">
    <property type="component" value="Chromosome 3"/>
</dbReference>
<dbReference type="OMA" id="HTTHHYL"/>
<dbReference type="EMBL" id="CM035408">
    <property type="protein sequence ID" value="KAH7442611.1"/>
    <property type="molecule type" value="Genomic_DNA"/>
</dbReference>
<dbReference type="PANTHER" id="PTHR47383:SF8">
    <property type="entry name" value="OS01G0768300 PROTEIN"/>
    <property type="match status" value="1"/>
</dbReference>
<feature type="compositionally biased region" description="Low complexity" evidence="1">
    <location>
        <begin position="216"/>
        <end position="227"/>
    </location>
</feature>
<comment type="caution">
    <text evidence="3">The sequence shown here is derived from an EMBL/GenBank/DDBJ whole genome shotgun (WGS) entry which is preliminary data.</text>
</comment>
<dbReference type="InterPro" id="IPR058935">
    <property type="entry name" value="At4g15545-like_C"/>
</dbReference>
<dbReference type="PANTHER" id="PTHR47383">
    <property type="entry name" value="OS03G0659800 PROTEIN"/>
    <property type="match status" value="1"/>
</dbReference>
<evidence type="ECO:0000259" key="2">
    <source>
        <dbReference type="Pfam" id="PF25972"/>
    </source>
</evidence>